<name>A0A7X6RVA7_9MYCO</name>
<dbReference type="EMBL" id="JAAXPJ010000002">
    <property type="protein sequence ID" value="NKZ10777.1"/>
    <property type="molecule type" value="Genomic_DNA"/>
</dbReference>
<reference evidence="5 6" key="1">
    <citation type="submission" date="2020-04" db="EMBL/GenBank/DDBJ databases">
        <title>MicrobeNet Type strains.</title>
        <authorList>
            <person name="Nicholson A.C."/>
        </authorList>
    </citation>
    <scope>NUCLEOTIDE SEQUENCE [LARGE SCALE GENOMIC DNA]</scope>
    <source>
        <strain evidence="5 6">ATCC 700731</strain>
    </source>
</reference>
<organism evidence="5 6">
    <name type="scientific">Mycolicibacterium septicum DSM 44393</name>
    <dbReference type="NCBI Taxonomy" id="1341646"/>
    <lineage>
        <taxon>Bacteria</taxon>
        <taxon>Bacillati</taxon>
        <taxon>Actinomycetota</taxon>
        <taxon>Actinomycetes</taxon>
        <taxon>Mycobacteriales</taxon>
        <taxon>Mycobacteriaceae</taxon>
        <taxon>Mycolicibacterium</taxon>
    </lineage>
</organism>
<proteinExistence type="predicted"/>
<evidence type="ECO:0000256" key="1">
    <source>
        <dbReference type="ARBA" id="ARBA00023015"/>
    </source>
</evidence>
<keyword evidence="2" id="KW-0238">DNA-binding</keyword>
<dbReference type="InterPro" id="IPR036390">
    <property type="entry name" value="WH_DNA-bd_sf"/>
</dbReference>
<dbReference type="PANTHER" id="PTHR43537:SF5">
    <property type="entry name" value="UXU OPERON TRANSCRIPTIONAL REGULATOR"/>
    <property type="match status" value="1"/>
</dbReference>
<keyword evidence="3" id="KW-0804">Transcription</keyword>
<evidence type="ECO:0000313" key="6">
    <source>
        <dbReference type="Proteomes" id="UP000518188"/>
    </source>
</evidence>
<evidence type="ECO:0000256" key="3">
    <source>
        <dbReference type="ARBA" id="ARBA00023163"/>
    </source>
</evidence>
<dbReference type="PROSITE" id="PS50949">
    <property type="entry name" value="HTH_GNTR"/>
    <property type="match status" value="1"/>
</dbReference>
<comment type="caution">
    <text evidence="5">The sequence shown here is derived from an EMBL/GenBank/DDBJ whole genome shotgun (WGS) entry which is preliminary data.</text>
</comment>
<dbReference type="AlphaFoldDB" id="A0A7X6RVA7"/>
<keyword evidence="1" id="KW-0805">Transcription regulation</keyword>
<evidence type="ECO:0000259" key="4">
    <source>
        <dbReference type="PROSITE" id="PS50949"/>
    </source>
</evidence>
<dbReference type="Pfam" id="PF07729">
    <property type="entry name" value="FCD"/>
    <property type="match status" value="1"/>
</dbReference>
<evidence type="ECO:0000256" key="2">
    <source>
        <dbReference type="ARBA" id="ARBA00023125"/>
    </source>
</evidence>
<dbReference type="PANTHER" id="PTHR43537">
    <property type="entry name" value="TRANSCRIPTIONAL REGULATOR, GNTR FAMILY"/>
    <property type="match status" value="1"/>
</dbReference>
<evidence type="ECO:0000313" key="5">
    <source>
        <dbReference type="EMBL" id="NKZ10777.1"/>
    </source>
</evidence>
<dbReference type="RefSeq" id="WP_044514877.1">
    <property type="nucleotide sequence ID" value="NZ_HG322951.1"/>
</dbReference>
<dbReference type="Gene3D" id="1.20.120.530">
    <property type="entry name" value="GntR ligand-binding domain-like"/>
    <property type="match status" value="1"/>
</dbReference>
<gene>
    <name evidence="5" type="ORF">HGA11_07275</name>
</gene>
<dbReference type="Proteomes" id="UP000518188">
    <property type="component" value="Unassembled WGS sequence"/>
</dbReference>
<dbReference type="SUPFAM" id="SSF46785">
    <property type="entry name" value="Winged helix' DNA-binding domain"/>
    <property type="match status" value="1"/>
</dbReference>
<feature type="domain" description="HTH gntR-type" evidence="4">
    <location>
        <begin position="21"/>
        <end position="88"/>
    </location>
</feature>
<dbReference type="GO" id="GO:0003700">
    <property type="term" value="F:DNA-binding transcription factor activity"/>
    <property type="evidence" value="ECO:0007669"/>
    <property type="project" value="InterPro"/>
</dbReference>
<dbReference type="InterPro" id="IPR036388">
    <property type="entry name" value="WH-like_DNA-bd_sf"/>
</dbReference>
<dbReference type="Pfam" id="PF00392">
    <property type="entry name" value="GntR"/>
    <property type="match status" value="1"/>
</dbReference>
<dbReference type="InterPro" id="IPR008920">
    <property type="entry name" value="TF_FadR/GntR_C"/>
</dbReference>
<dbReference type="SMART" id="SM00895">
    <property type="entry name" value="FCD"/>
    <property type="match status" value="1"/>
</dbReference>
<dbReference type="InterPro" id="IPR000524">
    <property type="entry name" value="Tscrpt_reg_HTH_GntR"/>
</dbReference>
<dbReference type="SUPFAM" id="SSF48008">
    <property type="entry name" value="GntR ligand-binding domain-like"/>
    <property type="match status" value="1"/>
</dbReference>
<dbReference type="InterPro" id="IPR011711">
    <property type="entry name" value="GntR_C"/>
</dbReference>
<accession>A0A7X6RVA7</accession>
<sequence length="230" mass="26189">MEAFADKEASRLPPTSRPARVNAAQFAYGYLKALILDFTLEQGDIVTETEVVSATGLSRTPVREALTRLNDERLVELQPRRGALIPWITRRQVHELFDLRILLEGEAVRIFCDNRIEPSGRLLELCDEWDRMVDEGRSEGDVMSVVRQFHSTLVDSANNTMMAMVFSSLADHFQRIGTFSFRQDASRMRATEAHRDIAMAVYRHDKDAALGSLRACLETGRRLISQQIKY</sequence>
<dbReference type="GO" id="GO:0003677">
    <property type="term" value="F:DNA binding"/>
    <property type="evidence" value="ECO:0007669"/>
    <property type="project" value="UniProtKB-KW"/>
</dbReference>
<protein>
    <submittedName>
        <fullName evidence="5">GntR family transcriptional regulator</fullName>
    </submittedName>
</protein>
<dbReference type="SMART" id="SM00345">
    <property type="entry name" value="HTH_GNTR"/>
    <property type="match status" value="1"/>
</dbReference>
<dbReference type="Gene3D" id="1.10.10.10">
    <property type="entry name" value="Winged helix-like DNA-binding domain superfamily/Winged helix DNA-binding domain"/>
    <property type="match status" value="1"/>
</dbReference>